<keyword evidence="1" id="KW-1133">Transmembrane helix</keyword>
<feature type="transmembrane region" description="Helical" evidence="1">
    <location>
        <begin position="55"/>
        <end position="74"/>
    </location>
</feature>
<dbReference type="SUPFAM" id="SSF140990">
    <property type="entry name" value="FtsH protease domain-like"/>
    <property type="match status" value="1"/>
</dbReference>
<gene>
    <name evidence="2" type="ORF">LSO58_18675</name>
</gene>
<dbReference type="GO" id="GO:0004222">
    <property type="term" value="F:metalloendopeptidase activity"/>
    <property type="evidence" value="ECO:0007669"/>
    <property type="project" value="InterPro"/>
</dbReference>
<dbReference type="EMBL" id="CP089047">
    <property type="protein sequence ID" value="UYF77365.1"/>
    <property type="molecule type" value="Genomic_DNA"/>
</dbReference>
<keyword evidence="1" id="KW-0812">Transmembrane</keyword>
<geneLocation type="plasmid" evidence="2 3">
    <name>pRIVM_C010761_3</name>
</geneLocation>
<dbReference type="Proteomes" id="UP001164081">
    <property type="component" value="Plasmid pRIVM_C010761_3"/>
</dbReference>
<keyword evidence="2" id="KW-0614">Plasmid</keyword>
<evidence type="ECO:0008006" key="4">
    <source>
        <dbReference type="Google" id="ProtNLM"/>
    </source>
</evidence>
<dbReference type="GO" id="GO:0005524">
    <property type="term" value="F:ATP binding"/>
    <property type="evidence" value="ECO:0007669"/>
    <property type="project" value="InterPro"/>
</dbReference>
<protein>
    <recommendedName>
        <fullName evidence="4">Peptidase M41 domain-containing protein</fullName>
    </recommendedName>
</protein>
<dbReference type="Gene3D" id="1.20.58.760">
    <property type="entry name" value="Peptidase M41"/>
    <property type="match status" value="1"/>
</dbReference>
<proteinExistence type="predicted"/>
<sequence>MKSIFNFINGITCLRSLINPFIYFTIFLFSTYYILTLPKFAYISDQSKIDIINTISIVLLPLTFILCCLSILTFSKNSSDNQNVDHINSAIFHARAFEPTNSTDLEISAVHEIGHVMLFFAVGTPLERLYVQIHDHHIGTSNNGYVHYRYEKKGEISLSAKEIQILMLMVLAGTQAERFYFNEPKMFGGSSDLDKWLHYAKAYLTHEEDVIFYQNPDNRFEHGHNQELLSNLKTKHISILNEFFNMNRDVLNEMIKYLLIKKRLDHSDLLPYFNKIKNIGEIEML</sequence>
<dbReference type="InterPro" id="IPR037219">
    <property type="entry name" value="Peptidase_M41-like"/>
</dbReference>
<keyword evidence="1" id="KW-0472">Membrane</keyword>
<accession>A0AA46NUB0</accession>
<dbReference type="AlphaFoldDB" id="A0AA46NUB0"/>
<evidence type="ECO:0000313" key="3">
    <source>
        <dbReference type="Proteomes" id="UP001164081"/>
    </source>
</evidence>
<name>A0AA46NUB0_9GAMM</name>
<evidence type="ECO:0000256" key="1">
    <source>
        <dbReference type="SAM" id="Phobius"/>
    </source>
</evidence>
<organism evidence="2 3">
    <name type="scientific">Acinetobacter ursingii</name>
    <dbReference type="NCBI Taxonomy" id="108980"/>
    <lineage>
        <taxon>Bacteria</taxon>
        <taxon>Pseudomonadati</taxon>
        <taxon>Pseudomonadota</taxon>
        <taxon>Gammaproteobacteria</taxon>
        <taxon>Moraxellales</taxon>
        <taxon>Moraxellaceae</taxon>
        <taxon>Acinetobacter</taxon>
    </lineage>
</organism>
<dbReference type="GO" id="GO:0004176">
    <property type="term" value="F:ATP-dependent peptidase activity"/>
    <property type="evidence" value="ECO:0007669"/>
    <property type="project" value="InterPro"/>
</dbReference>
<dbReference type="GO" id="GO:0006508">
    <property type="term" value="P:proteolysis"/>
    <property type="evidence" value="ECO:0007669"/>
    <property type="project" value="InterPro"/>
</dbReference>
<dbReference type="RefSeq" id="WP_263503934.1">
    <property type="nucleotide sequence ID" value="NZ_CP089047.1"/>
</dbReference>
<evidence type="ECO:0000313" key="2">
    <source>
        <dbReference type="EMBL" id="UYF77365.1"/>
    </source>
</evidence>
<reference evidence="2" key="1">
    <citation type="journal article" date="2022" name="J Glob Antimicrob Resist">
        <title>Comparative analysis of IMP-4- and OXA-58-containing plasmids of three carbapenemase-producing Acinetobacter ursingii strains in the Netherlands.</title>
        <authorList>
            <person name="Hendrickx A.P.A."/>
            <person name="Schade R.P."/>
            <person name="Landman F."/>
            <person name="Bosch T."/>
            <person name="Schouls L.M."/>
            <person name="van Dijk K."/>
        </authorList>
    </citation>
    <scope>NUCLEOTIDE SEQUENCE</scope>
    <source>
        <strain evidence="2">RIVM_C010761</strain>
    </source>
</reference>
<feature type="transmembrane region" description="Helical" evidence="1">
    <location>
        <begin position="12"/>
        <end position="35"/>
    </location>
</feature>